<dbReference type="Proteomes" id="UP000821865">
    <property type="component" value="Chromosome 3"/>
</dbReference>
<protein>
    <submittedName>
        <fullName evidence="1">Uncharacterized protein</fullName>
    </submittedName>
</protein>
<accession>A0ACB8D762</accession>
<comment type="caution">
    <text evidence="1">The sequence shown here is derived from an EMBL/GenBank/DDBJ whole genome shotgun (WGS) entry which is preliminary data.</text>
</comment>
<evidence type="ECO:0000313" key="2">
    <source>
        <dbReference type="Proteomes" id="UP000821865"/>
    </source>
</evidence>
<reference evidence="1" key="1">
    <citation type="submission" date="2020-05" db="EMBL/GenBank/DDBJ databases">
        <title>Large-scale comparative analyses of tick genomes elucidate their genetic diversity and vector capacities.</title>
        <authorList>
            <person name="Jia N."/>
            <person name="Wang J."/>
            <person name="Shi W."/>
            <person name="Du L."/>
            <person name="Sun Y."/>
            <person name="Zhan W."/>
            <person name="Jiang J."/>
            <person name="Wang Q."/>
            <person name="Zhang B."/>
            <person name="Ji P."/>
            <person name="Sakyi L.B."/>
            <person name="Cui X."/>
            <person name="Yuan T."/>
            <person name="Jiang B."/>
            <person name="Yang W."/>
            <person name="Lam T.T.-Y."/>
            <person name="Chang Q."/>
            <person name="Ding S."/>
            <person name="Wang X."/>
            <person name="Zhu J."/>
            <person name="Ruan X."/>
            <person name="Zhao L."/>
            <person name="Wei J."/>
            <person name="Que T."/>
            <person name="Du C."/>
            <person name="Cheng J."/>
            <person name="Dai P."/>
            <person name="Han X."/>
            <person name="Huang E."/>
            <person name="Gao Y."/>
            <person name="Liu J."/>
            <person name="Shao H."/>
            <person name="Ye R."/>
            <person name="Li L."/>
            <person name="Wei W."/>
            <person name="Wang X."/>
            <person name="Wang C."/>
            <person name="Yang T."/>
            <person name="Huo Q."/>
            <person name="Li W."/>
            <person name="Guo W."/>
            <person name="Chen H."/>
            <person name="Zhou L."/>
            <person name="Ni X."/>
            <person name="Tian J."/>
            <person name="Zhou Y."/>
            <person name="Sheng Y."/>
            <person name="Liu T."/>
            <person name="Pan Y."/>
            <person name="Xia L."/>
            <person name="Li J."/>
            <person name="Zhao F."/>
            <person name="Cao W."/>
        </authorList>
    </citation>
    <scope>NUCLEOTIDE SEQUENCE</scope>
    <source>
        <strain evidence="1">Dsil-2018</strain>
    </source>
</reference>
<proteinExistence type="predicted"/>
<organism evidence="1 2">
    <name type="scientific">Dermacentor silvarum</name>
    <name type="common">Tick</name>
    <dbReference type="NCBI Taxonomy" id="543639"/>
    <lineage>
        <taxon>Eukaryota</taxon>
        <taxon>Metazoa</taxon>
        <taxon>Ecdysozoa</taxon>
        <taxon>Arthropoda</taxon>
        <taxon>Chelicerata</taxon>
        <taxon>Arachnida</taxon>
        <taxon>Acari</taxon>
        <taxon>Parasitiformes</taxon>
        <taxon>Ixodida</taxon>
        <taxon>Ixodoidea</taxon>
        <taxon>Ixodidae</taxon>
        <taxon>Rhipicephalinae</taxon>
        <taxon>Dermacentor</taxon>
    </lineage>
</organism>
<dbReference type="EMBL" id="CM023472">
    <property type="protein sequence ID" value="KAH7960345.1"/>
    <property type="molecule type" value="Genomic_DNA"/>
</dbReference>
<name>A0ACB8D762_DERSI</name>
<evidence type="ECO:0000313" key="1">
    <source>
        <dbReference type="EMBL" id="KAH7960345.1"/>
    </source>
</evidence>
<keyword evidence="2" id="KW-1185">Reference proteome</keyword>
<sequence length="669" mass="73638">MDATGADPQAEQDPKQAARSQGDADALHESLPRNISTVAFVMTETHALALLALAAIASLLFDALRKQRLEESIGRRQARSYLSKAGNASVDPCDDFHEHVCGGWNENMDEWSFSKEVQAAEKQHKAMALLRYPVMPRQGSRTFSMLSALFKSCHQELRVKHNFPYFASAMLQASNITLGTLRNTSGVGSWLKTAVAMSVVLGLDPLFALTAESRGVRYMLSPAFRLDTTWSEKFAVNSMQAGELPRHDLVAAFDLQERIARQKLSDVQWEAATAIGLAKDVFPRVGVGALADWLRAVNAYVNVSVTRTTPVGIWYLDTLSAILRAFFAVSDATRAAFMYMHILERALDYADASRLPYYDRLAFCVDELNTESLRPALKAFALHSLASRDALSAAHDMYSAISSKTVSALSRLRHLDRDQLAAVRDALTRIVRRSVLDGVVMSASVLDEAYHEYPATPNLYSGISIGRVIPYKGKEMGRRAACLTLFWNSLAFFDDDRLCLLLEGLVPPLFYAGAGDDVNYGSLGFLIALALAEELLEQLGSGSAQQQLALQTLEKEAARCFPEQKTHATHGAAVALAMAAAFGAFTSSQAGRDSRDGRSSYRAEQRRMFFKRACLVTCSLTYFTVNRKSILPDAKFACNAAVSSTPEFYEAFSCVHTKERNVRACLLFS</sequence>
<gene>
    <name evidence="1" type="ORF">HPB49_018795</name>
</gene>